<dbReference type="Proteomes" id="UP000092555">
    <property type="component" value="Unassembled WGS sequence"/>
</dbReference>
<keyword evidence="4 5" id="KW-0472">Membrane</keyword>
<dbReference type="PANTHER" id="PTHR14624:SF0">
    <property type="entry name" value="POLYPRENOL REDUCTASE"/>
    <property type="match status" value="1"/>
</dbReference>
<evidence type="ECO:0000313" key="7">
    <source>
        <dbReference type="EMBL" id="OBA23551.1"/>
    </source>
</evidence>
<reference evidence="7 8" key="1">
    <citation type="submission" date="2016-05" db="EMBL/GenBank/DDBJ databases">
        <title>Comparative genomics of biotechnologically important yeasts.</title>
        <authorList>
            <consortium name="DOE Joint Genome Institute"/>
            <person name="Riley R."/>
            <person name="Haridas S."/>
            <person name="Wolfe K.H."/>
            <person name="Lopes M.R."/>
            <person name="Hittinger C.T."/>
            <person name="Goker M."/>
            <person name="Salamov A."/>
            <person name="Wisecaver J."/>
            <person name="Long T.M."/>
            <person name="Aerts A.L."/>
            <person name="Barry K."/>
            <person name="Choi C."/>
            <person name="Clum A."/>
            <person name="Coughlan A.Y."/>
            <person name="Deshpande S."/>
            <person name="Douglass A.P."/>
            <person name="Hanson S.J."/>
            <person name="Klenk H.-P."/>
            <person name="LaButti K."/>
            <person name="Lapidus A."/>
            <person name="Lindquist E."/>
            <person name="Lipzen A."/>
            <person name="Meier-kolthoff J.P."/>
            <person name="Ohm R.A."/>
            <person name="Otillar R.P."/>
            <person name="Pangilinan J."/>
            <person name="Peng Y."/>
            <person name="Rokas A."/>
            <person name="Rosa C.A."/>
            <person name="Scheuner C."/>
            <person name="Sibirny A.A."/>
            <person name="Slot J.C."/>
            <person name="Stielow J.B."/>
            <person name="Sun H."/>
            <person name="Kurtzman C.P."/>
            <person name="Blackwell M."/>
            <person name="Grigoriev I.V."/>
            <person name="Jeffries T.W."/>
        </authorList>
    </citation>
    <scope>NUCLEOTIDE SEQUENCE [LARGE SCALE GENOMIC DNA]</scope>
    <source>
        <strain evidence="7 8">NRRL YB-4993</strain>
    </source>
</reference>
<dbReference type="GeneID" id="30031526"/>
<comment type="function">
    <text evidence="5">Plays a key role in early steps of protein N-linked glycosylation by being involved in the conversion of polyprenol into dolichol. Acts as a polyprenal reductase that mediates the reduction of polyprenal into dolichal in a NADP-dependent mechanism. Dolichols are required for the synthesis of dolichol-linked monosaccharides and the oligosaccharide precursor used for N-glycosylation.</text>
</comment>
<dbReference type="GO" id="GO:0102389">
    <property type="term" value="F:polyprenol reductase activity"/>
    <property type="evidence" value="ECO:0007669"/>
    <property type="project" value="UniProtKB-UniRule"/>
</dbReference>
<dbReference type="Pfam" id="PF02544">
    <property type="entry name" value="Steroid_dh"/>
    <property type="match status" value="1"/>
</dbReference>
<comment type="subcellular location">
    <subcellularLocation>
        <location evidence="1">Endomembrane system</location>
        <topology evidence="1">Multi-pass membrane protein</topology>
    </subcellularLocation>
    <subcellularLocation>
        <location evidence="5">Endoplasmic reticulum membrane</location>
    </subcellularLocation>
</comment>
<proteinExistence type="inferred from homology"/>
<feature type="transmembrane region" description="Helical" evidence="5">
    <location>
        <begin position="64"/>
        <end position="83"/>
    </location>
</feature>
<dbReference type="GO" id="GO:0005789">
    <property type="term" value="C:endoplasmic reticulum membrane"/>
    <property type="evidence" value="ECO:0007669"/>
    <property type="project" value="UniProtKB-SubCell"/>
</dbReference>
<dbReference type="EMBL" id="LXTC01000001">
    <property type="protein sequence ID" value="OBA23551.1"/>
    <property type="molecule type" value="Genomic_DNA"/>
</dbReference>
<dbReference type="PROSITE" id="PS50244">
    <property type="entry name" value="S5A_REDUCTASE"/>
    <property type="match status" value="1"/>
</dbReference>
<dbReference type="GO" id="GO:0160198">
    <property type="term" value="F:polyprenal reductase activity"/>
    <property type="evidence" value="ECO:0007669"/>
    <property type="project" value="UniProtKB-EC"/>
</dbReference>
<keyword evidence="5" id="KW-0521">NADP</keyword>
<sequence>MIVAHAISASFAVLSVFLLALIQFNDLSVLVYYGKVAQGRLHQNLSPLATLFNGLAKLTVPKAWFAHFYILYLALMWSQVVLYPKSILENGKYTLVWLFLTCQASRRLYESFNVSRWSPASRMNVSHYLMGMLFYVGVSAACLLGLLSQDPLEEQKFSLLHKAWVGGLGLLFLLSQIDQYRNHKYLASLVKYSAPKNGVFCVVSSAHYLDEIVAYFCVVLLVFTRGQIVAEDWSLLSIWLFIVINLSISACETHKYYKQKFDDYSVRFALIPGLI</sequence>
<feature type="transmembrane region" description="Helical" evidence="5">
    <location>
        <begin position="7"/>
        <end position="24"/>
    </location>
</feature>
<feature type="domain" description="3-oxo-5-alpha-steroid 4-dehydrogenase C-terminal" evidence="6">
    <location>
        <begin position="170"/>
        <end position="273"/>
    </location>
</feature>
<dbReference type="GO" id="GO:0006488">
    <property type="term" value="P:dolichol-linked oligosaccharide biosynthetic process"/>
    <property type="evidence" value="ECO:0007669"/>
    <property type="project" value="UniProtKB-UniRule"/>
</dbReference>
<evidence type="ECO:0000256" key="4">
    <source>
        <dbReference type="ARBA" id="ARBA00023136"/>
    </source>
</evidence>
<dbReference type="UniPathway" id="UPA00378"/>
<evidence type="ECO:0000256" key="2">
    <source>
        <dbReference type="ARBA" id="ARBA00022692"/>
    </source>
</evidence>
<protein>
    <recommendedName>
        <fullName evidence="5">Polyprenal reductase</fullName>
        <ecNumber evidence="5">1.3.1.94</ecNumber>
    </recommendedName>
</protein>
<dbReference type="GO" id="GO:0003865">
    <property type="term" value="F:3-oxo-5-alpha-steroid 4-dehydrogenase activity"/>
    <property type="evidence" value="ECO:0007669"/>
    <property type="project" value="TreeGrafter"/>
</dbReference>
<keyword evidence="3 5" id="KW-1133">Transmembrane helix</keyword>
<keyword evidence="5" id="KW-0560">Oxidoreductase</keyword>
<dbReference type="STRING" id="869754.A0A1A0HHS1"/>
<dbReference type="AlphaFoldDB" id="A0A1A0HHS1"/>
<dbReference type="PANTHER" id="PTHR14624">
    <property type="entry name" value="DFG10 PROTEIN"/>
    <property type="match status" value="1"/>
</dbReference>
<dbReference type="RefSeq" id="XP_018714032.1">
    <property type="nucleotide sequence ID" value="XM_018858550.1"/>
</dbReference>
<keyword evidence="2 5" id="KW-0812">Transmembrane</keyword>
<comment type="catalytic activity">
    <reaction evidence="5">
        <text>a di-trans,poly-cis-dolichal + NADP(+) = a di-trans,poly-cis-polyprenal + NADPH + H(+)</text>
        <dbReference type="Rhea" id="RHEA:80727"/>
        <dbReference type="Rhea" id="RHEA-COMP:19536"/>
        <dbReference type="Rhea" id="RHEA-COMP:19537"/>
        <dbReference type="ChEBI" id="CHEBI:15378"/>
        <dbReference type="ChEBI" id="CHEBI:57783"/>
        <dbReference type="ChEBI" id="CHEBI:58349"/>
        <dbReference type="ChEBI" id="CHEBI:231623"/>
        <dbReference type="ChEBI" id="CHEBI:231637"/>
        <dbReference type="EC" id="1.3.1.94"/>
    </reaction>
    <physiologicalReaction direction="right-to-left" evidence="5">
        <dbReference type="Rhea" id="RHEA:80729"/>
    </physiologicalReaction>
</comment>
<evidence type="ECO:0000256" key="3">
    <source>
        <dbReference type="ARBA" id="ARBA00022989"/>
    </source>
</evidence>
<dbReference type="InterPro" id="IPR039698">
    <property type="entry name" value="Dfg10/SRD5A3"/>
</dbReference>
<evidence type="ECO:0000259" key="6">
    <source>
        <dbReference type="Pfam" id="PF02544"/>
    </source>
</evidence>
<dbReference type="OrthoDB" id="541710at2759"/>
<comment type="caution">
    <text evidence="7">The sequence shown here is derived from an EMBL/GenBank/DDBJ whole genome shotgun (WGS) entry which is preliminary data.</text>
</comment>
<comment type="similarity">
    <text evidence="5">Belongs to the steroid 5-alpha reductase family. Polyprenal reductase subfamily.</text>
</comment>
<evidence type="ECO:0000256" key="5">
    <source>
        <dbReference type="RuleBase" id="RU367081"/>
    </source>
</evidence>
<feature type="transmembrane region" description="Helical" evidence="5">
    <location>
        <begin position="233"/>
        <end position="251"/>
    </location>
</feature>
<dbReference type="GO" id="GO:0016095">
    <property type="term" value="P:polyprenol catabolic process"/>
    <property type="evidence" value="ECO:0007669"/>
    <property type="project" value="UniProtKB-UniRule"/>
</dbReference>
<evidence type="ECO:0000313" key="8">
    <source>
        <dbReference type="Proteomes" id="UP000092555"/>
    </source>
</evidence>
<comment type="pathway">
    <text evidence="5">Protein modification; protein glycosylation.</text>
</comment>
<evidence type="ECO:0000256" key="1">
    <source>
        <dbReference type="ARBA" id="ARBA00004127"/>
    </source>
</evidence>
<dbReference type="EC" id="1.3.1.94" evidence="5"/>
<gene>
    <name evidence="7" type="ORF">METBIDRAFT_76546</name>
</gene>
<keyword evidence="8" id="KW-1185">Reference proteome</keyword>
<feature type="transmembrane region" description="Helical" evidence="5">
    <location>
        <begin position="125"/>
        <end position="147"/>
    </location>
</feature>
<accession>A0A1A0HHS1</accession>
<organism evidence="7 8">
    <name type="scientific">Metschnikowia bicuspidata var. bicuspidata NRRL YB-4993</name>
    <dbReference type="NCBI Taxonomy" id="869754"/>
    <lineage>
        <taxon>Eukaryota</taxon>
        <taxon>Fungi</taxon>
        <taxon>Dikarya</taxon>
        <taxon>Ascomycota</taxon>
        <taxon>Saccharomycotina</taxon>
        <taxon>Pichiomycetes</taxon>
        <taxon>Metschnikowiaceae</taxon>
        <taxon>Metschnikowia</taxon>
    </lineage>
</organism>
<dbReference type="InterPro" id="IPR001104">
    <property type="entry name" value="3-oxo-5_a-steroid_4-DH_C"/>
</dbReference>
<name>A0A1A0HHS1_9ASCO</name>
<keyword evidence="5" id="KW-0256">Endoplasmic reticulum</keyword>
<feature type="transmembrane region" description="Helical" evidence="5">
    <location>
        <begin position="159"/>
        <end position="177"/>
    </location>
</feature>